<organism evidence="2">
    <name type="scientific">hydrothermal vent metagenome</name>
    <dbReference type="NCBI Taxonomy" id="652676"/>
    <lineage>
        <taxon>unclassified sequences</taxon>
        <taxon>metagenomes</taxon>
        <taxon>ecological metagenomes</taxon>
    </lineage>
</organism>
<feature type="region of interest" description="Disordered" evidence="1">
    <location>
        <begin position="28"/>
        <end position="59"/>
    </location>
</feature>
<evidence type="ECO:0000313" key="2">
    <source>
        <dbReference type="EMBL" id="SFV68995.1"/>
    </source>
</evidence>
<proteinExistence type="predicted"/>
<dbReference type="EMBL" id="FPHN01000262">
    <property type="protein sequence ID" value="SFV68995.1"/>
    <property type="molecule type" value="Genomic_DNA"/>
</dbReference>
<feature type="compositionally biased region" description="Basic and acidic residues" evidence="1">
    <location>
        <begin position="41"/>
        <end position="57"/>
    </location>
</feature>
<gene>
    <name evidence="2" type="ORF">MNB_SV-14-7</name>
</gene>
<name>A0A1W1CTE7_9ZZZZ</name>
<reference evidence="2" key="1">
    <citation type="submission" date="2016-10" db="EMBL/GenBank/DDBJ databases">
        <authorList>
            <person name="de Groot N.N."/>
        </authorList>
    </citation>
    <scope>NUCLEOTIDE SEQUENCE</scope>
</reference>
<evidence type="ECO:0000256" key="1">
    <source>
        <dbReference type="SAM" id="MobiDB-lite"/>
    </source>
</evidence>
<protein>
    <submittedName>
        <fullName evidence="2">Uncharacterized protein</fullName>
    </submittedName>
</protein>
<dbReference type="AlphaFoldDB" id="A0A1W1CTE7"/>
<accession>A0A1W1CTE7</accession>
<sequence>MQEGSDSLPPSSVQMIDDDELIVTDEEEIPVGTMPPEIEESVSKNENNKSKETKVENPLEIPTTTQAEYLEELAKLSKEIDKDKK</sequence>